<feature type="domain" description="DUF3615" evidence="2">
    <location>
        <begin position="201"/>
        <end position="312"/>
    </location>
</feature>
<evidence type="ECO:0000313" key="4">
    <source>
        <dbReference type="Proteomes" id="UP001141552"/>
    </source>
</evidence>
<dbReference type="EMBL" id="JAKUCV010003956">
    <property type="protein sequence ID" value="KAJ4837049.1"/>
    <property type="molecule type" value="Genomic_DNA"/>
</dbReference>
<name>A0A9Q0FSK1_9ROSI</name>
<reference evidence="3" key="1">
    <citation type="submission" date="2022-02" db="EMBL/GenBank/DDBJ databases">
        <authorList>
            <person name="Henning P.M."/>
            <person name="McCubbin A.G."/>
            <person name="Shore J.S."/>
        </authorList>
    </citation>
    <scope>NUCLEOTIDE SEQUENCE</scope>
    <source>
        <strain evidence="3">F60SS</strain>
        <tissue evidence="3">Leaves</tissue>
    </source>
</reference>
<feature type="compositionally biased region" description="Pro residues" evidence="1">
    <location>
        <begin position="82"/>
        <end position="93"/>
    </location>
</feature>
<protein>
    <recommendedName>
        <fullName evidence="2">DUF3615 domain-containing protein</fullName>
    </recommendedName>
</protein>
<feature type="region of interest" description="Disordered" evidence="1">
    <location>
        <begin position="73"/>
        <end position="93"/>
    </location>
</feature>
<evidence type="ECO:0000256" key="1">
    <source>
        <dbReference type="SAM" id="MobiDB-lite"/>
    </source>
</evidence>
<dbReference type="Pfam" id="PF12274">
    <property type="entry name" value="DUF3615"/>
    <property type="match status" value="1"/>
</dbReference>
<sequence>MVAPGASRFAAVGGAGTRRRLGVGWLPLEGRGRTRAVAAIWGRLDSGGCWSSSQQRCQETTSLRLSDLHNTKAPSLASPLMEPSPLPPPPSLFPPPELLKESDFLLGVFFPTPPPPPPPVTPNVSDAPPYICANPHQNRGYRNPWRPDIVCPVQIAEKLNWEKLFREFGEDYAYGAAFDKRRFVEEGNPRYRPQVFMESSKMAVQSYNRTHLGSEIELVEPVGGKIIRSGHTGWEHFNFRAKSKNPDAAADQSVRLFFGERYLGKRLVDSNGVPYEGCVVGEREITKCTELEDLLHNSTHINRIGAAHLVTCCAHGCHPLDNIIHPLDKFLRNPSSSMVVSDILDYDPRARGTKRCR</sequence>
<gene>
    <name evidence="3" type="ORF">Tsubulata_011139</name>
</gene>
<reference evidence="3" key="2">
    <citation type="journal article" date="2023" name="Plants (Basel)">
        <title>Annotation of the Turnera subulata (Passifloraceae) Draft Genome Reveals the S-Locus Evolved after the Divergence of Turneroideae from Passifloroideae in a Stepwise Manner.</title>
        <authorList>
            <person name="Henning P.M."/>
            <person name="Roalson E.H."/>
            <person name="Mir W."/>
            <person name="McCubbin A.G."/>
            <person name="Shore J.S."/>
        </authorList>
    </citation>
    <scope>NUCLEOTIDE SEQUENCE</scope>
    <source>
        <strain evidence="3">F60SS</strain>
    </source>
</reference>
<evidence type="ECO:0000313" key="3">
    <source>
        <dbReference type="EMBL" id="KAJ4837049.1"/>
    </source>
</evidence>
<evidence type="ECO:0000259" key="2">
    <source>
        <dbReference type="Pfam" id="PF12274"/>
    </source>
</evidence>
<dbReference type="AlphaFoldDB" id="A0A9Q0FSK1"/>
<proteinExistence type="predicted"/>
<keyword evidence="4" id="KW-1185">Reference proteome</keyword>
<comment type="caution">
    <text evidence="3">The sequence shown here is derived from an EMBL/GenBank/DDBJ whole genome shotgun (WGS) entry which is preliminary data.</text>
</comment>
<dbReference type="Proteomes" id="UP001141552">
    <property type="component" value="Unassembled WGS sequence"/>
</dbReference>
<dbReference type="InterPro" id="IPR022059">
    <property type="entry name" value="DUF3615"/>
</dbReference>
<accession>A0A9Q0FSK1</accession>
<organism evidence="3 4">
    <name type="scientific">Turnera subulata</name>
    <dbReference type="NCBI Taxonomy" id="218843"/>
    <lineage>
        <taxon>Eukaryota</taxon>
        <taxon>Viridiplantae</taxon>
        <taxon>Streptophyta</taxon>
        <taxon>Embryophyta</taxon>
        <taxon>Tracheophyta</taxon>
        <taxon>Spermatophyta</taxon>
        <taxon>Magnoliopsida</taxon>
        <taxon>eudicotyledons</taxon>
        <taxon>Gunneridae</taxon>
        <taxon>Pentapetalae</taxon>
        <taxon>rosids</taxon>
        <taxon>fabids</taxon>
        <taxon>Malpighiales</taxon>
        <taxon>Passifloraceae</taxon>
        <taxon>Turnera</taxon>
    </lineage>
</organism>